<evidence type="ECO:0000313" key="2">
    <source>
        <dbReference type="Proteomes" id="UP000195913"/>
    </source>
</evidence>
<sequence length="159" mass="17432">MGAALIGIEEGSDIDLDLRFEAVHEGILVSGTAFSEVSGECGRCLEPIEYDLESDIQELFFHEGTELPDEEDMDQRQIVDDFIDLEPVLRDAAVTALPFQPVCREGCEGLCAECGIRLADEPGHHHEILDPRWAALTELAGTTAEDAVQSTDSVEREES</sequence>
<organism evidence="1 2">
    <name type="scientific">Arthrobacter rhombi</name>
    <dbReference type="NCBI Taxonomy" id="71253"/>
    <lineage>
        <taxon>Bacteria</taxon>
        <taxon>Bacillati</taxon>
        <taxon>Actinomycetota</taxon>
        <taxon>Actinomycetes</taxon>
        <taxon>Micrococcales</taxon>
        <taxon>Micrococcaceae</taxon>
        <taxon>Arthrobacter</taxon>
    </lineage>
</organism>
<dbReference type="EMBL" id="FUHW01000021">
    <property type="protein sequence ID" value="SJM57561.1"/>
    <property type="molecule type" value="Genomic_DNA"/>
</dbReference>
<dbReference type="GO" id="GO:0005840">
    <property type="term" value="C:ribosome"/>
    <property type="evidence" value="ECO:0007669"/>
    <property type="project" value="UniProtKB-KW"/>
</dbReference>
<dbReference type="AlphaFoldDB" id="A0A1R4FP14"/>
<keyword evidence="2" id="KW-1185">Reference proteome</keyword>
<accession>A0A1R4FP14</accession>
<keyword evidence="1" id="KW-0689">Ribosomal protein</keyword>
<dbReference type="PANTHER" id="PTHR34374">
    <property type="entry name" value="LARGE RIBOSOMAL RNA SUBUNIT ACCUMULATION PROTEIN YCED HOMOLOG 1, CHLOROPLASTIC"/>
    <property type="match status" value="1"/>
</dbReference>
<reference evidence="1 2" key="1">
    <citation type="submission" date="2017-02" db="EMBL/GenBank/DDBJ databases">
        <authorList>
            <person name="Peterson S.W."/>
        </authorList>
    </citation>
    <scope>NUCLEOTIDE SEQUENCE [LARGE SCALE GENOMIC DNA]</scope>
    <source>
        <strain evidence="1 2">B Ar 00.02</strain>
    </source>
</reference>
<proteinExistence type="predicted"/>
<protein>
    <submittedName>
        <fullName evidence="1">COG1399 protein, clustered with ribosomal protein L32p</fullName>
    </submittedName>
</protein>
<dbReference type="InterPro" id="IPR003772">
    <property type="entry name" value="YceD"/>
</dbReference>
<keyword evidence="1" id="KW-0687">Ribonucleoprotein</keyword>
<dbReference type="Pfam" id="PF02620">
    <property type="entry name" value="YceD"/>
    <property type="match status" value="1"/>
</dbReference>
<dbReference type="Proteomes" id="UP000195913">
    <property type="component" value="Unassembled WGS sequence"/>
</dbReference>
<gene>
    <name evidence="1" type="ORF">FM101_04920</name>
</gene>
<evidence type="ECO:0000313" key="1">
    <source>
        <dbReference type="EMBL" id="SJM57561.1"/>
    </source>
</evidence>
<name>A0A1R4FP14_9MICC</name>
<dbReference type="PANTHER" id="PTHR34374:SF1">
    <property type="entry name" value="LARGE RIBOSOMAL RNA SUBUNIT ACCUMULATION PROTEIN YCED HOMOLOG 1, CHLOROPLASTIC"/>
    <property type="match status" value="1"/>
</dbReference>